<evidence type="ECO:0000313" key="2">
    <source>
        <dbReference type="Proteomes" id="UP000007056"/>
    </source>
</evidence>
<evidence type="ECO:0000313" key="1">
    <source>
        <dbReference type="EMBL" id="ABV73956.1"/>
    </source>
</evidence>
<dbReference type="EMBL" id="CP000409">
    <property type="protein sequence ID" value="ABV73956.1"/>
    <property type="molecule type" value="Genomic_DNA"/>
</dbReference>
<protein>
    <submittedName>
        <fullName evidence="1">Uncharacterized protein</fullName>
    </submittedName>
</protein>
<dbReference type="AlphaFoldDB" id="A8F023"/>
<organism evidence="1 2">
    <name type="scientific">Rickettsia canadensis (strain McKiel)</name>
    <dbReference type="NCBI Taxonomy" id="293613"/>
    <lineage>
        <taxon>Bacteria</taxon>
        <taxon>Pseudomonadati</taxon>
        <taxon>Pseudomonadota</taxon>
        <taxon>Alphaproteobacteria</taxon>
        <taxon>Rickettsiales</taxon>
        <taxon>Rickettsiaceae</taxon>
        <taxon>Rickettsieae</taxon>
        <taxon>Rickettsia</taxon>
        <taxon>belli group</taxon>
    </lineage>
</organism>
<gene>
    <name evidence="1" type="ordered locus">A1E_05200</name>
</gene>
<dbReference type="Proteomes" id="UP000007056">
    <property type="component" value="Chromosome"/>
</dbReference>
<dbReference type="RefSeq" id="WP_012149151.1">
    <property type="nucleotide sequence ID" value="NC_009879.1"/>
</dbReference>
<reference evidence="2" key="1">
    <citation type="submission" date="2007-09" db="EMBL/GenBank/DDBJ databases">
        <title>Complete genome sequence of Rickettsia canadensis.</title>
        <authorList>
            <person name="Madan A."/>
            <person name="Fahey J."/>
            <person name="Helton E."/>
            <person name="Ketteman M."/>
            <person name="Madan A."/>
            <person name="Rodrigues S."/>
            <person name="Sanchez A."/>
            <person name="Whiting M."/>
            <person name="Dasch G."/>
            <person name="Eremeeva M."/>
        </authorList>
    </citation>
    <scope>NUCLEOTIDE SEQUENCE [LARGE SCALE GENOMIC DNA]</scope>
    <source>
        <strain evidence="2">McKiel</strain>
    </source>
</reference>
<accession>A8F023</accession>
<dbReference type="HOGENOM" id="CLU_2993823_0_0_5"/>
<name>A8F023_RICCK</name>
<dbReference type="KEGG" id="rcm:A1E_05200"/>
<sequence>MITDSVAPVGFGPNDLGMGGDILTGVSIIGGVFIPSDLSNPANKAVPVSCSGFGYGT</sequence>
<proteinExistence type="predicted"/>